<dbReference type="InterPro" id="IPR013655">
    <property type="entry name" value="PAS_fold_3"/>
</dbReference>
<dbReference type="Pfam" id="PF00072">
    <property type="entry name" value="Response_reg"/>
    <property type="match status" value="1"/>
</dbReference>
<feature type="domain" description="PAS" evidence="9">
    <location>
        <begin position="137"/>
        <end position="209"/>
    </location>
</feature>
<evidence type="ECO:0000259" key="8">
    <source>
        <dbReference type="PROSITE" id="PS50110"/>
    </source>
</evidence>
<dbReference type="STRING" id="358396.CHINAEXTREME_12425"/>
<feature type="domain" description="Response regulatory" evidence="8">
    <location>
        <begin position="6"/>
        <end position="122"/>
    </location>
</feature>
<feature type="domain" description="PAC" evidence="10">
    <location>
        <begin position="209"/>
        <end position="262"/>
    </location>
</feature>
<dbReference type="KEGG" id="hlc:CHINAEXTREME12425"/>
<sequence length="762" mass="86363">MADPIRVLHVDDDAEFAELAATFLERADDRLSVVTATNVEAGLDRLEAGGIDCVVSDYEMPGRNGLEFLEAVRAAYPDLPFILFTAKGTDEVASEAISAGATDYVRKETGTGQYAVLANRIENAVERRRSEREADRFRRRLADLTENIPDCVWMFDAEWEELLFVSGYERVWGRSREALEEDPLDFLQAVHPEDRDLVEEVMEAASNGEANDFEYRIRRNGETGWVWVKCEPVFDEEGTVARIVGFTRDITERKTQERELERVTRRYRAYIENAMDVITVLEKDGTISYESAAIERVLGYEPDELVGENAFEYVHPEDRDRVLETFRSMTEQPVDAEPDRRRVEYRFEHADGSWVWLESVTSGVIDTALDGYVVNSRKISERKDRERTLSALHAAARRIGGADEPTAVYEALTETAERILEFDLVAIDVERDGYLIQEAWTLEVDDREYHDRTSLEEDSFATRAYTRQETIVVDDLRESEITPADPEYRSALTIPIGEFGTFQTVSSDVEAFDRHDREFAELLVGHATVKLAQLQDKRALHERTEQLERQNERLDEFVSVVSHDLRNPVSVAKGNLELARSDGPETVDEHLEEVEWALDRIDGLIEDLLSLARNGEEIGERERINLASLAERCWRSVATADATLEVECDRELEADAGRLQQLFENLVRNAIDHGGNDVTVRIGNLEDEDEDDGFYVADDGPGISEADREDVFDVGYSTSSDGTGFGLYIVKQIVDAHGWDVRVSDSVDGGVRFEITGVEFVE</sequence>
<dbReference type="CDD" id="cd00156">
    <property type="entry name" value="REC"/>
    <property type="match status" value="1"/>
</dbReference>
<evidence type="ECO:0000313" key="13">
    <source>
        <dbReference type="Proteomes" id="UP000011555"/>
    </source>
</evidence>
<dbReference type="InterPro" id="IPR011006">
    <property type="entry name" value="CheY-like_superfamily"/>
</dbReference>
<evidence type="ECO:0000259" key="9">
    <source>
        <dbReference type="PROSITE" id="PS50112"/>
    </source>
</evidence>
<dbReference type="Pfam" id="PF13185">
    <property type="entry name" value="GAF_2"/>
    <property type="match status" value="1"/>
</dbReference>
<keyword evidence="3 6" id="KW-0597">Phosphoprotein</keyword>
<dbReference type="eggNOG" id="arCOG02333">
    <property type="taxonomic scope" value="Archaea"/>
</dbReference>
<evidence type="ECO:0000256" key="6">
    <source>
        <dbReference type="PROSITE-ProRule" id="PRU00169"/>
    </source>
</evidence>
<dbReference type="RefSeq" id="WP_007141663.1">
    <property type="nucleotide sequence ID" value="NZ_AOLZ01000038.1"/>
</dbReference>
<evidence type="ECO:0000256" key="1">
    <source>
        <dbReference type="ARBA" id="ARBA00000085"/>
    </source>
</evidence>
<dbReference type="InterPro" id="IPR005467">
    <property type="entry name" value="His_kinase_dom"/>
</dbReference>
<dbReference type="SMART" id="SM00086">
    <property type="entry name" value="PAC"/>
    <property type="match status" value="2"/>
</dbReference>
<reference evidence="12 13" key="2">
    <citation type="journal article" date="2014" name="PLoS Genet.">
        <title>Phylogenetically driven sequencing of extremely halophilic archaea reveals strategies for static and dynamic osmo-response.</title>
        <authorList>
            <person name="Becker E.A."/>
            <person name="Seitzer P.M."/>
            <person name="Tritt A."/>
            <person name="Larsen D."/>
            <person name="Krusor M."/>
            <person name="Yao A.I."/>
            <person name="Wu D."/>
            <person name="Madern D."/>
            <person name="Eisen J.A."/>
            <person name="Darling A.E."/>
            <person name="Facciotti M.T."/>
        </authorList>
    </citation>
    <scope>NUCLEOTIDE SEQUENCE [LARGE SCALE GENOMIC DNA]</scope>
    <source>
        <strain evidence="12 13">AJ5</strain>
    </source>
</reference>
<dbReference type="Gene3D" id="1.10.287.130">
    <property type="match status" value="1"/>
</dbReference>
<name>M0LHR1_NATLA</name>
<protein>
    <recommendedName>
        <fullName evidence="2">histidine kinase</fullName>
        <ecNumber evidence="2">2.7.13.3</ecNumber>
    </recommendedName>
</protein>
<feature type="domain" description="PAC" evidence="10">
    <location>
        <begin position="341"/>
        <end position="391"/>
    </location>
</feature>
<dbReference type="InterPro" id="IPR001610">
    <property type="entry name" value="PAC"/>
</dbReference>
<organism evidence="12 13">
    <name type="scientific">Natronobacterium lacisalsi AJ5</name>
    <dbReference type="NCBI Taxonomy" id="358396"/>
    <lineage>
        <taxon>Archaea</taxon>
        <taxon>Methanobacteriati</taxon>
        <taxon>Methanobacteriota</taxon>
        <taxon>Stenosarchaea group</taxon>
        <taxon>Halobacteria</taxon>
        <taxon>Halobacteriales</taxon>
        <taxon>Natrialbaceae</taxon>
        <taxon>Natronobacterium</taxon>
    </lineage>
</organism>
<feature type="domain" description="Histidine kinase" evidence="7">
    <location>
        <begin position="560"/>
        <end position="756"/>
    </location>
</feature>
<evidence type="ECO:0000259" key="7">
    <source>
        <dbReference type="PROSITE" id="PS50109"/>
    </source>
</evidence>
<keyword evidence="4" id="KW-0808">Transferase</keyword>
<dbReference type="SUPFAM" id="SSF55781">
    <property type="entry name" value="GAF domain-like"/>
    <property type="match status" value="1"/>
</dbReference>
<evidence type="ECO:0000256" key="3">
    <source>
        <dbReference type="ARBA" id="ARBA00022553"/>
    </source>
</evidence>
<dbReference type="InterPro" id="IPR001789">
    <property type="entry name" value="Sig_transdc_resp-reg_receiver"/>
</dbReference>
<evidence type="ECO:0000313" key="11">
    <source>
        <dbReference type="EMBL" id="APW98529.1"/>
    </source>
</evidence>
<comment type="catalytic activity">
    <reaction evidence="1">
        <text>ATP + protein L-histidine = ADP + protein N-phospho-L-histidine.</text>
        <dbReference type="EC" id="2.7.13.3"/>
    </reaction>
</comment>
<dbReference type="SUPFAM" id="SSF52172">
    <property type="entry name" value="CheY-like"/>
    <property type="match status" value="1"/>
</dbReference>
<dbReference type="Pfam" id="PF08447">
    <property type="entry name" value="PAS_3"/>
    <property type="match status" value="2"/>
</dbReference>
<feature type="domain" description="PAS" evidence="9">
    <location>
        <begin position="263"/>
        <end position="333"/>
    </location>
</feature>
<dbReference type="PANTHER" id="PTHR43304">
    <property type="entry name" value="PHYTOCHROME-LIKE PROTEIN CPH1"/>
    <property type="match status" value="1"/>
</dbReference>
<dbReference type="InterPro" id="IPR036890">
    <property type="entry name" value="HATPase_C_sf"/>
</dbReference>
<evidence type="ECO:0000259" key="10">
    <source>
        <dbReference type="PROSITE" id="PS50113"/>
    </source>
</evidence>
<dbReference type="SMART" id="SM00091">
    <property type="entry name" value="PAS"/>
    <property type="match status" value="2"/>
</dbReference>
<evidence type="ECO:0000256" key="5">
    <source>
        <dbReference type="ARBA" id="ARBA00022777"/>
    </source>
</evidence>
<dbReference type="AlphaFoldDB" id="M0LHR1"/>
<dbReference type="PROSITE" id="PS50112">
    <property type="entry name" value="PAS"/>
    <property type="match status" value="2"/>
</dbReference>
<dbReference type="SUPFAM" id="SSF47384">
    <property type="entry name" value="Homodimeric domain of signal transducing histidine kinase"/>
    <property type="match status" value="1"/>
</dbReference>
<dbReference type="EC" id="2.7.13.3" evidence="2"/>
<dbReference type="SUPFAM" id="SSF55874">
    <property type="entry name" value="ATPase domain of HSP90 chaperone/DNA topoisomerase II/histidine kinase"/>
    <property type="match status" value="1"/>
</dbReference>
<proteinExistence type="predicted"/>
<dbReference type="InterPro" id="IPR003018">
    <property type="entry name" value="GAF"/>
</dbReference>
<dbReference type="InterPro" id="IPR003594">
    <property type="entry name" value="HATPase_dom"/>
</dbReference>
<dbReference type="EMBL" id="CP019285">
    <property type="protein sequence ID" value="APW98529.1"/>
    <property type="molecule type" value="Genomic_DNA"/>
</dbReference>
<dbReference type="SUPFAM" id="SSF55785">
    <property type="entry name" value="PYP-like sensor domain (PAS domain)"/>
    <property type="match status" value="2"/>
</dbReference>
<dbReference type="Pfam" id="PF00512">
    <property type="entry name" value="HisKA"/>
    <property type="match status" value="1"/>
</dbReference>
<reference evidence="11" key="3">
    <citation type="submission" date="2017-01" db="EMBL/GenBank/DDBJ databases">
        <authorList>
            <person name="Mah S.A."/>
            <person name="Swanson W.J."/>
            <person name="Moy G.W."/>
            <person name="Vacquier V.D."/>
        </authorList>
    </citation>
    <scope>NUCLEOTIDE SEQUENCE</scope>
    <source>
        <strain evidence="11">AJ5</strain>
    </source>
</reference>
<keyword evidence="13" id="KW-1185">Reference proteome</keyword>
<evidence type="ECO:0000313" key="12">
    <source>
        <dbReference type="EMBL" id="EMA33056.1"/>
    </source>
</evidence>
<dbReference type="InterPro" id="IPR000014">
    <property type="entry name" value="PAS"/>
</dbReference>
<dbReference type="EMBL" id="AOLZ01000038">
    <property type="protein sequence ID" value="EMA33056.1"/>
    <property type="molecule type" value="Genomic_DNA"/>
</dbReference>
<dbReference type="InterPro" id="IPR036097">
    <property type="entry name" value="HisK_dim/P_sf"/>
</dbReference>
<dbReference type="InterPro" id="IPR035965">
    <property type="entry name" value="PAS-like_dom_sf"/>
</dbReference>
<dbReference type="GeneID" id="30921943"/>
<dbReference type="SMART" id="SM00448">
    <property type="entry name" value="REC"/>
    <property type="match status" value="1"/>
</dbReference>
<feature type="modified residue" description="4-aspartylphosphate" evidence="6">
    <location>
        <position position="57"/>
    </location>
</feature>
<gene>
    <name evidence="12" type="ORF">C445_09720</name>
    <name evidence="11" type="ORF">CHINAEXTREME_12425</name>
</gene>
<dbReference type="InterPro" id="IPR000700">
    <property type="entry name" value="PAS-assoc_C"/>
</dbReference>
<evidence type="ECO:0000313" key="14">
    <source>
        <dbReference type="Proteomes" id="UP000186547"/>
    </source>
</evidence>
<dbReference type="PROSITE" id="PS50110">
    <property type="entry name" value="RESPONSE_REGULATORY"/>
    <property type="match status" value="1"/>
</dbReference>
<dbReference type="InterPro" id="IPR052162">
    <property type="entry name" value="Sensor_kinase/Photoreceptor"/>
</dbReference>
<dbReference type="Pfam" id="PF02518">
    <property type="entry name" value="HATPase_c"/>
    <property type="match status" value="1"/>
</dbReference>
<evidence type="ECO:0000256" key="2">
    <source>
        <dbReference type="ARBA" id="ARBA00012438"/>
    </source>
</evidence>
<accession>M0LHR1</accession>
<dbReference type="Gene3D" id="3.30.450.40">
    <property type="match status" value="1"/>
</dbReference>
<dbReference type="Proteomes" id="UP000186547">
    <property type="component" value="Chromosome"/>
</dbReference>
<dbReference type="PANTHER" id="PTHR43304:SF1">
    <property type="entry name" value="PAC DOMAIN-CONTAINING PROTEIN"/>
    <property type="match status" value="1"/>
</dbReference>
<dbReference type="NCBIfam" id="TIGR00229">
    <property type="entry name" value="sensory_box"/>
    <property type="match status" value="2"/>
</dbReference>
<dbReference type="InterPro" id="IPR003661">
    <property type="entry name" value="HisK_dim/P_dom"/>
</dbReference>
<reference evidence="11 14" key="1">
    <citation type="journal article" date="2011" name="J. Bacteriol.">
        <title>Genome sequence of Halobiforma lacisalsi AJ5, an extremely halophilic archaeon which harbors a bop gene.</title>
        <authorList>
            <person name="Jiang X."/>
            <person name="Wang S."/>
            <person name="Cheng H."/>
            <person name="Huo Y."/>
            <person name="Zhang X."/>
            <person name="Zhu X."/>
            <person name="Han X."/>
            <person name="Ni P."/>
            <person name="Wu M."/>
        </authorList>
    </citation>
    <scope>NUCLEOTIDE SEQUENCE [LARGE SCALE GENOMIC DNA]</scope>
    <source>
        <strain evidence="11 14">AJ5</strain>
    </source>
</reference>
<dbReference type="Proteomes" id="UP000011555">
    <property type="component" value="Unassembled WGS sequence"/>
</dbReference>
<dbReference type="Gene3D" id="3.30.565.10">
    <property type="entry name" value="Histidine kinase-like ATPase, C-terminal domain"/>
    <property type="match status" value="1"/>
</dbReference>
<dbReference type="Gene3D" id="3.40.50.2300">
    <property type="match status" value="1"/>
</dbReference>
<dbReference type="PROSITE" id="PS50109">
    <property type="entry name" value="HIS_KIN"/>
    <property type="match status" value="1"/>
</dbReference>
<dbReference type="SMART" id="SM00387">
    <property type="entry name" value="HATPase_c"/>
    <property type="match status" value="1"/>
</dbReference>
<dbReference type="SMART" id="SM00388">
    <property type="entry name" value="HisKA"/>
    <property type="match status" value="1"/>
</dbReference>
<evidence type="ECO:0000256" key="4">
    <source>
        <dbReference type="ARBA" id="ARBA00022679"/>
    </source>
</evidence>
<dbReference type="GO" id="GO:0000155">
    <property type="term" value="F:phosphorelay sensor kinase activity"/>
    <property type="evidence" value="ECO:0007669"/>
    <property type="project" value="InterPro"/>
</dbReference>
<dbReference type="PROSITE" id="PS50113">
    <property type="entry name" value="PAC"/>
    <property type="match status" value="2"/>
</dbReference>
<dbReference type="InterPro" id="IPR029016">
    <property type="entry name" value="GAF-like_dom_sf"/>
</dbReference>
<dbReference type="CDD" id="cd00130">
    <property type="entry name" value="PAS"/>
    <property type="match status" value="2"/>
</dbReference>
<dbReference type="CDD" id="cd00082">
    <property type="entry name" value="HisKA"/>
    <property type="match status" value="1"/>
</dbReference>
<dbReference type="Gene3D" id="3.30.450.20">
    <property type="entry name" value="PAS domain"/>
    <property type="match status" value="2"/>
</dbReference>
<keyword evidence="5" id="KW-0418">Kinase</keyword>
<dbReference type="PATRIC" id="fig|358396.7.peg.1971"/>